<dbReference type="CDD" id="cd18799">
    <property type="entry name" value="SF2_C_EcoAI-like"/>
    <property type="match status" value="1"/>
</dbReference>
<dbReference type="InterPro" id="IPR050742">
    <property type="entry name" value="Helicase_Restrict-Modif_Enz"/>
</dbReference>
<dbReference type="Gene3D" id="3.90.1570.30">
    <property type="match status" value="1"/>
</dbReference>
<organism evidence="2 3">
    <name type="scientific">Thiothrix lacustris</name>
    <dbReference type="NCBI Taxonomy" id="525917"/>
    <lineage>
        <taxon>Bacteria</taxon>
        <taxon>Pseudomonadati</taxon>
        <taxon>Pseudomonadota</taxon>
        <taxon>Gammaproteobacteria</taxon>
        <taxon>Thiotrichales</taxon>
        <taxon>Thiotrichaceae</taxon>
        <taxon>Thiothrix</taxon>
    </lineage>
</organism>
<dbReference type="PROSITE" id="PS51192">
    <property type="entry name" value="HELICASE_ATP_BIND_1"/>
    <property type="match status" value="1"/>
</dbReference>
<dbReference type="PANTHER" id="PTHR47396">
    <property type="entry name" value="TYPE I RESTRICTION ENZYME ECOKI R PROTEIN"/>
    <property type="match status" value="1"/>
</dbReference>
<protein>
    <submittedName>
        <fullName evidence="2">Restriction endonuclease subunit R</fullName>
    </submittedName>
</protein>
<keyword evidence="2" id="KW-0540">Nuclease</keyword>
<dbReference type="InterPro" id="IPR006935">
    <property type="entry name" value="Helicase/UvrB_N"/>
</dbReference>
<dbReference type="EMBL" id="MTEJ01000465">
    <property type="protein sequence ID" value="OQX02680.1"/>
    <property type="molecule type" value="Genomic_DNA"/>
</dbReference>
<dbReference type="GO" id="GO:0009035">
    <property type="term" value="F:type I site-specific deoxyribonuclease activity"/>
    <property type="evidence" value="ECO:0007669"/>
    <property type="project" value="UniProtKB-EC"/>
</dbReference>
<dbReference type="Gene3D" id="3.40.50.300">
    <property type="entry name" value="P-loop containing nucleotide triphosphate hydrolases"/>
    <property type="match status" value="2"/>
</dbReference>
<proteinExistence type="predicted"/>
<dbReference type="GO" id="GO:0003677">
    <property type="term" value="F:DNA binding"/>
    <property type="evidence" value="ECO:0007669"/>
    <property type="project" value="UniProtKB-KW"/>
</dbReference>
<dbReference type="Pfam" id="PF04313">
    <property type="entry name" value="HSDR_N"/>
    <property type="match status" value="1"/>
</dbReference>
<dbReference type="Proteomes" id="UP000192491">
    <property type="component" value="Unassembled WGS sequence"/>
</dbReference>
<accession>A0A1Y1QCY1</accession>
<dbReference type="GO" id="GO:0005829">
    <property type="term" value="C:cytosol"/>
    <property type="evidence" value="ECO:0007669"/>
    <property type="project" value="TreeGrafter"/>
</dbReference>
<comment type="caution">
    <text evidence="2">The sequence shown here is derived from an EMBL/GenBank/DDBJ whole genome shotgun (WGS) entry which is preliminary data.</text>
</comment>
<dbReference type="CDD" id="cd18032">
    <property type="entry name" value="DEXHc_RE_I_III_res"/>
    <property type="match status" value="1"/>
</dbReference>
<evidence type="ECO:0000313" key="3">
    <source>
        <dbReference type="Proteomes" id="UP000192491"/>
    </source>
</evidence>
<evidence type="ECO:0000313" key="2">
    <source>
        <dbReference type="EMBL" id="OQX02680.1"/>
    </source>
</evidence>
<keyword evidence="2" id="KW-0255">Endonuclease</keyword>
<dbReference type="InterPro" id="IPR014001">
    <property type="entry name" value="Helicase_ATP-bd"/>
</dbReference>
<name>A0A1Y1QCY1_9GAMM</name>
<dbReference type="Pfam" id="PF04851">
    <property type="entry name" value="ResIII"/>
    <property type="match status" value="1"/>
</dbReference>
<dbReference type="PANTHER" id="PTHR47396:SF1">
    <property type="entry name" value="ATP-DEPENDENT HELICASE IRC3-RELATED"/>
    <property type="match status" value="1"/>
</dbReference>
<dbReference type="GO" id="GO:0005524">
    <property type="term" value="F:ATP binding"/>
    <property type="evidence" value="ECO:0007669"/>
    <property type="project" value="UniProtKB-KW"/>
</dbReference>
<keyword evidence="2" id="KW-0378">Hydrolase</keyword>
<dbReference type="InterPro" id="IPR007409">
    <property type="entry name" value="Restrct_endonuc_type1_HsdR_N"/>
</dbReference>
<dbReference type="GO" id="GO:0009307">
    <property type="term" value="P:DNA restriction-modification system"/>
    <property type="evidence" value="ECO:0007669"/>
    <property type="project" value="UniProtKB-KW"/>
</dbReference>
<gene>
    <name evidence="2" type="ORF">BWK73_41945</name>
</gene>
<sequence length="936" mass="107638">MAISEAQTRSEFIDQQLGLAGWNVKDPLQVIEEFGILTSLPEGVAEPCTPYTGHQFSDYVLLGKDGKPLAVVEAKTTNKDAALGREQAKQYCYHIQRQHGGELPFCFYTNGHETYFWDLENYPTRKVVGFPTRDDLERFQYIRRNRKRLTNELINTQIAGRDYQTRAIRAVLEGIEQKRREFLLVMATGTGKTRTCIALVDALMRSSHAEKVLFLVDRIALREQALDAFKEHLPHEPRWPNRGEKLLAKDRRIYIATYPTMLNIIRDETQFLSPHFFDFVIIDESHRSIYNTYGEILDYFKAITLGLTATPTDIIDHNTFKLFHCEDGLPSFAYTFEEAVNNTPPYLCNFQVMKIQSKFQKDGISKRTISLEDQKRLIHEGKEVEEINFEGSQLEKQVINKGTNTLIVREFMEECIKDSNGVLPGKTIFFCLSKAHARRIEEVFDKLYPEYQGELAKVLVSDDPRVYGKGGLLDQFTNNDMPRIAISVDMLDTGIDVRELVNLVFAKPVYSYTKFWQMIGRGTRLLESNKIKPWCTEKDVFLVLDCWDNFEYFKLNPKGKELKAQLPLPVRLVGLRLDKIEKALDSGETSIAERESRKLRQQIAELPQNSVVIREAASALQCVAAENFWVALNHQKLEYLRTEIKPLFRTVADADFKAMRFERDVLEYSLAVLSNEPAQAETLQTGIVEQIGELPLSVGFVQQQETLIRTAQTSRYWQVDDANTREDTLDNLIARLAPLMKFREGNTTLPPVMLDFKDEVAHKEWVEFGPENEAVSITRYREMVEALIAELTEHNPILLKIRNGEDISTQEAQALAETLHAERPHITEDLLRQAYKNRKARFIQFIRHILGLEVLKSFPETVSEAFAQFIQQHSNLTSRQLEFLNLLKNFIIEREKVEKRDLIAAPFTVIHPQGIRGVFSPAEINDILTLTERLAA</sequence>
<dbReference type="InterPro" id="IPR027417">
    <property type="entry name" value="P-loop_NTPase"/>
</dbReference>
<dbReference type="SUPFAM" id="SSF52540">
    <property type="entry name" value="P-loop containing nucleoside triphosphate hydrolases"/>
    <property type="match status" value="1"/>
</dbReference>
<dbReference type="SMART" id="SM00487">
    <property type="entry name" value="DEXDc"/>
    <property type="match status" value="1"/>
</dbReference>
<dbReference type="Pfam" id="PF08463">
    <property type="entry name" value="EcoEI_R_C"/>
    <property type="match status" value="1"/>
</dbReference>
<reference evidence="2 3" key="1">
    <citation type="submission" date="2017-01" db="EMBL/GenBank/DDBJ databases">
        <title>Novel large sulfur bacteria in the metagenomes of groundwater-fed chemosynthetic microbial mats in the Lake Huron basin.</title>
        <authorList>
            <person name="Sharrar A.M."/>
            <person name="Flood B.E."/>
            <person name="Bailey J.V."/>
            <person name="Jones D.S."/>
            <person name="Biddanda B."/>
            <person name="Ruberg S.A."/>
            <person name="Marcus D.N."/>
            <person name="Dick G.J."/>
        </authorList>
    </citation>
    <scope>NUCLEOTIDE SEQUENCE [LARGE SCALE GENOMIC DNA]</scope>
    <source>
        <strain evidence="2">A8</strain>
    </source>
</reference>
<evidence type="ECO:0000259" key="1">
    <source>
        <dbReference type="PROSITE" id="PS51192"/>
    </source>
</evidence>
<dbReference type="AlphaFoldDB" id="A0A1Y1QCY1"/>
<feature type="domain" description="Helicase ATP-binding" evidence="1">
    <location>
        <begin position="173"/>
        <end position="329"/>
    </location>
</feature>
<dbReference type="InterPro" id="IPR013670">
    <property type="entry name" value="EcoEI_R_C_dom"/>
</dbReference>